<dbReference type="SUPFAM" id="SSF52540">
    <property type="entry name" value="P-loop containing nucleoside triphosphate hydrolases"/>
    <property type="match status" value="1"/>
</dbReference>
<dbReference type="Proteomes" id="UP000824176">
    <property type="component" value="Unassembled WGS sequence"/>
</dbReference>
<dbReference type="GO" id="GO:0042941">
    <property type="term" value="P:D-alanine transmembrane transport"/>
    <property type="evidence" value="ECO:0007669"/>
    <property type="project" value="TreeGrafter"/>
</dbReference>
<sequence>MAADNNILELQNVSLTFGGLKAVSDVSFSMKDNEILSLIGPNGAGKTSTFNLITGVYTPTSGNVIFKNKNLKGKKPHQITNMGIARTFQNIRLFKQLTVLENIILAMDHTRNINFFLSLIPFGPGKNEYEKVKTQALKYLEYANLAEYQHLKAENLPYGKQRELEICRALATGADLLLLDEPAAGLNPSETSALMDIIRNIKKDLNKAIFLIEHDMKLVMGISDRIVVLDYGKKIAEGSPEEIRNNPSVIQAYLGKEG</sequence>
<dbReference type="Gene3D" id="3.40.50.300">
    <property type="entry name" value="P-loop containing nucleotide triphosphate hydrolases"/>
    <property type="match status" value="1"/>
</dbReference>
<dbReference type="Pfam" id="PF00005">
    <property type="entry name" value="ABC_tran"/>
    <property type="match status" value="1"/>
</dbReference>
<dbReference type="InterPro" id="IPR003593">
    <property type="entry name" value="AAA+_ATPase"/>
</dbReference>
<keyword evidence="1" id="KW-0813">Transport</keyword>
<accession>A0A9D2GQW6</accession>
<dbReference type="GO" id="GO:0015192">
    <property type="term" value="F:L-phenylalanine transmembrane transporter activity"/>
    <property type="evidence" value="ECO:0007669"/>
    <property type="project" value="TreeGrafter"/>
</dbReference>
<evidence type="ECO:0000259" key="4">
    <source>
        <dbReference type="PROSITE" id="PS50893"/>
    </source>
</evidence>
<evidence type="ECO:0000313" key="6">
    <source>
        <dbReference type="Proteomes" id="UP000824176"/>
    </source>
</evidence>
<reference evidence="5" key="1">
    <citation type="journal article" date="2021" name="PeerJ">
        <title>Extensive microbial diversity within the chicken gut microbiome revealed by metagenomics and culture.</title>
        <authorList>
            <person name="Gilroy R."/>
            <person name="Ravi A."/>
            <person name="Getino M."/>
            <person name="Pursley I."/>
            <person name="Horton D.L."/>
            <person name="Alikhan N.F."/>
            <person name="Baker D."/>
            <person name="Gharbi K."/>
            <person name="Hall N."/>
            <person name="Watson M."/>
            <person name="Adriaenssens E.M."/>
            <person name="Foster-Nyarko E."/>
            <person name="Jarju S."/>
            <person name="Secka A."/>
            <person name="Antonio M."/>
            <person name="Oren A."/>
            <person name="Chaudhuri R.R."/>
            <person name="La Ragione R."/>
            <person name="Hildebrand F."/>
            <person name="Pallen M.J."/>
        </authorList>
    </citation>
    <scope>NUCLEOTIDE SEQUENCE</scope>
    <source>
        <strain evidence="5">ChiW4-1371</strain>
    </source>
</reference>
<dbReference type="AlphaFoldDB" id="A0A9D2GQW6"/>
<dbReference type="FunFam" id="3.40.50.300:FF:000421">
    <property type="entry name" value="Branched-chain amino acid ABC transporter ATP-binding protein"/>
    <property type="match status" value="1"/>
</dbReference>
<keyword evidence="3 5" id="KW-0067">ATP-binding</keyword>
<gene>
    <name evidence="5" type="ORF">H9804_00070</name>
</gene>
<dbReference type="PANTHER" id="PTHR45772:SF7">
    <property type="entry name" value="AMINO ACID ABC TRANSPORTER ATP-BINDING PROTEIN"/>
    <property type="match status" value="1"/>
</dbReference>
<dbReference type="InterPro" id="IPR051120">
    <property type="entry name" value="ABC_AA/LPS_Transport"/>
</dbReference>
<protein>
    <submittedName>
        <fullName evidence="5">ABC transporter ATP-binding protein</fullName>
    </submittedName>
</protein>
<dbReference type="GO" id="GO:0005524">
    <property type="term" value="F:ATP binding"/>
    <property type="evidence" value="ECO:0007669"/>
    <property type="project" value="UniProtKB-KW"/>
</dbReference>
<dbReference type="InterPro" id="IPR027417">
    <property type="entry name" value="P-loop_NTPase"/>
</dbReference>
<dbReference type="SMART" id="SM00382">
    <property type="entry name" value="AAA"/>
    <property type="match status" value="1"/>
</dbReference>
<dbReference type="GO" id="GO:0015808">
    <property type="term" value="P:L-alanine transport"/>
    <property type="evidence" value="ECO:0007669"/>
    <property type="project" value="TreeGrafter"/>
</dbReference>
<feature type="domain" description="ABC transporter" evidence="4">
    <location>
        <begin position="8"/>
        <end position="256"/>
    </location>
</feature>
<dbReference type="PROSITE" id="PS50893">
    <property type="entry name" value="ABC_TRANSPORTER_2"/>
    <property type="match status" value="1"/>
</dbReference>
<name>A0A9D2GQW6_9BACT</name>
<evidence type="ECO:0000256" key="3">
    <source>
        <dbReference type="ARBA" id="ARBA00022840"/>
    </source>
</evidence>
<dbReference type="Pfam" id="PF12399">
    <property type="entry name" value="BCA_ABC_TP_C"/>
    <property type="match status" value="1"/>
</dbReference>
<dbReference type="PANTHER" id="PTHR45772">
    <property type="entry name" value="CONSERVED COMPONENT OF ABC TRANSPORTER FOR NATURAL AMINO ACIDS-RELATED"/>
    <property type="match status" value="1"/>
</dbReference>
<dbReference type="EMBL" id="DXAQ01000003">
    <property type="protein sequence ID" value="HIZ88317.1"/>
    <property type="molecule type" value="Genomic_DNA"/>
</dbReference>
<dbReference type="GO" id="GO:0005304">
    <property type="term" value="F:L-valine transmembrane transporter activity"/>
    <property type="evidence" value="ECO:0007669"/>
    <property type="project" value="TreeGrafter"/>
</dbReference>
<dbReference type="GO" id="GO:1903805">
    <property type="term" value="P:L-valine import across plasma membrane"/>
    <property type="evidence" value="ECO:0007669"/>
    <property type="project" value="TreeGrafter"/>
</dbReference>
<dbReference type="InterPro" id="IPR032823">
    <property type="entry name" value="BCA_ABC_TP_C"/>
</dbReference>
<dbReference type="InterPro" id="IPR003439">
    <property type="entry name" value="ABC_transporter-like_ATP-bd"/>
</dbReference>
<dbReference type="GO" id="GO:0015188">
    <property type="term" value="F:L-isoleucine transmembrane transporter activity"/>
    <property type="evidence" value="ECO:0007669"/>
    <property type="project" value="TreeGrafter"/>
</dbReference>
<dbReference type="GO" id="GO:0016887">
    <property type="term" value="F:ATP hydrolysis activity"/>
    <property type="evidence" value="ECO:0007669"/>
    <property type="project" value="InterPro"/>
</dbReference>
<evidence type="ECO:0000256" key="2">
    <source>
        <dbReference type="ARBA" id="ARBA00022741"/>
    </source>
</evidence>
<organism evidence="5 6">
    <name type="scientific">Candidatus Mucispirillum faecigallinarum</name>
    <dbReference type="NCBI Taxonomy" id="2838699"/>
    <lineage>
        <taxon>Bacteria</taxon>
        <taxon>Pseudomonadati</taxon>
        <taxon>Deferribacterota</taxon>
        <taxon>Deferribacteres</taxon>
        <taxon>Deferribacterales</taxon>
        <taxon>Mucispirillaceae</taxon>
        <taxon>Mucispirillum</taxon>
    </lineage>
</organism>
<dbReference type="GO" id="GO:1903806">
    <property type="term" value="P:L-isoleucine import across plasma membrane"/>
    <property type="evidence" value="ECO:0007669"/>
    <property type="project" value="TreeGrafter"/>
</dbReference>
<reference evidence="5" key="2">
    <citation type="submission" date="2021-04" db="EMBL/GenBank/DDBJ databases">
        <authorList>
            <person name="Gilroy R."/>
        </authorList>
    </citation>
    <scope>NUCLEOTIDE SEQUENCE</scope>
    <source>
        <strain evidence="5">ChiW4-1371</strain>
    </source>
</reference>
<keyword evidence="2" id="KW-0547">Nucleotide-binding</keyword>
<comment type="caution">
    <text evidence="5">The sequence shown here is derived from an EMBL/GenBank/DDBJ whole genome shotgun (WGS) entry which is preliminary data.</text>
</comment>
<dbReference type="GO" id="GO:0005886">
    <property type="term" value="C:plasma membrane"/>
    <property type="evidence" value="ECO:0007669"/>
    <property type="project" value="TreeGrafter"/>
</dbReference>
<evidence type="ECO:0000256" key="1">
    <source>
        <dbReference type="ARBA" id="ARBA00022448"/>
    </source>
</evidence>
<dbReference type="CDD" id="cd03219">
    <property type="entry name" value="ABC_Mj1267_LivG_branched"/>
    <property type="match status" value="1"/>
</dbReference>
<evidence type="ECO:0000313" key="5">
    <source>
        <dbReference type="EMBL" id="HIZ88317.1"/>
    </source>
</evidence>
<proteinExistence type="predicted"/>